<gene>
    <name evidence="4" type="ORF">H9861_05065</name>
</gene>
<accession>A0A9D2A9Y7</accession>
<sequence length="322" mass="38479">MSEEIPVFFTVNDDFTPYLTVSIQSLIENADKNNHYHVYVIHRGLSDKNKAALKKMETNNVKIDDRMINIDLSIIQDREENYLKVDFFTRTIFYRLFLADMFPEYDKGIYIDADSVILSDLKELYDVELGDNLVAATKDNSIKYVEPLHVYIKDVLGLPFEEYINSGMLVINMKAFREEHFTQHFLNLMKKYYFYCIAVDQDYLNEIANGRILYLDDKWNAMPKDHKYDNEEIKNPKIVHYNLFYKPWYFKGIMYEKYFWQYVKDCPFADYIQTQSEQTTDEKRKVEEAKFDTLFAKCDDLQKEDNTFKHAAERGEQIRLTK</sequence>
<dbReference type="SUPFAM" id="SSF53448">
    <property type="entry name" value="Nucleotide-diphospho-sugar transferases"/>
    <property type="match status" value="1"/>
</dbReference>
<reference evidence="4" key="2">
    <citation type="submission" date="2021-04" db="EMBL/GenBank/DDBJ databases">
        <authorList>
            <person name="Gilroy R."/>
        </authorList>
    </citation>
    <scope>NUCLEOTIDE SEQUENCE</scope>
    <source>
        <strain evidence="4">6627</strain>
    </source>
</reference>
<dbReference type="InterPro" id="IPR029044">
    <property type="entry name" value="Nucleotide-diphossugar_trans"/>
</dbReference>
<evidence type="ECO:0000313" key="5">
    <source>
        <dbReference type="Proteomes" id="UP000823963"/>
    </source>
</evidence>
<evidence type="ECO:0000256" key="1">
    <source>
        <dbReference type="ARBA" id="ARBA00022676"/>
    </source>
</evidence>
<dbReference type="Gene3D" id="3.90.550.10">
    <property type="entry name" value="Spore Coat Polysaccharide Biosynthesis Protein SpsA, Chain A"/>
    <property type="match status" value="1"/>
</dbReference>
<dbReference type="Proteomes" id="UP000823963">
    <property type="component" value="Unassembled WGS sequence"/>
</dbReference>
<proteinExistence type="predicted"/>
<dbReference type="CDD" id="cd04194">
    <property type="entry name" value="GT8_A4GalT_like"/>
    <property type="match status" value="1"/>
</dbReference>
<dbReference type="AlphaFoldDB" id="A0A9D2A9Y7"/>
<name>A0A9D2A9Y7_9LACO</name>
<protein>
    <submittedName>
        <fullName evidence="4">Glycosyltransferase family 8 protein</fullName>
    </submittedName>
</protein>
<dbReference type="PANTHER" id="PTHR13778:SF47">
    <property type="entry name" value="LIPOPOLYSACCHARIDE 1,3-GALACTOSYLTRANSFERASE"/>
    <property type="match status" value="1"/>
</dbReference>
<comment type="caution">
    <text evidence="4">The sequence shown here is derived from an EMBL/GenBank/DDBJ whole genome shotgun (WGS) entry which is preliminary data.</text>
</comment>
<keyword evidence="2" id="KW-0808">Transferase</keyword>
<dbReference type="Pfam" id="PF01501">
    <property type="entry name" value="Glyco_transf_8"/>
    <property type="match status" value="1"/>
</dbReference>
<keyword evidence="1" id="KW-0328">Glycosyltransferase</keyword>
<dbReference type="GO" id="GO:0016757">
    <property type="term" value="F:glycosyltransferase activity"/>
    <property type="evidence" value="ECO:0007669"/>
    <property type="project" value="UniProtKB-KW"/>
</dbReference>
<dbReference type="InterPro" id="IPR002495">
    <property type="entry name" value="Glyco_trans_8"/>
</dbReference>
<reference evidence="4" key="1">
    <citation type="journal article" date="2021" name="PeerJ">
        <title>Extensive microbial diversity within the chicken gut microbiome revealed by metagenomics and culture.</title>
        <authorList>
            <person name="Gilroy R."/>
            <person name="Ravi A."/>
            <person name="Getino M."/>
            <person name="Pursley I."/>
            <person name="Horton D.L."/>
            <person name="Alikhan N.F."/>
            <person name="Baker D."/>
            <person name="Gharbi K."/>
            <person name="Hall N."/>
            <person name="Watson M."/>
            <person name="Adriaenssens E.M."/>
            <person name="Foster-Nyarko E."/>
            <person name="Jarju S."/>
            <person name="Secka A."/>
            <person name="Antonio M."/>
            <person name="Oren A."/>
            <person name="Chaudhuri R.R."/>
            <person name="La Ragione R."/>
            <person name="Hildebrand F."/>
            <person name="Pallen M.J."/>
        </authorList>
    </citation>
    <scope>NUCLEOTIDE SEQUENCE</scope>
    <source>
        <strain evidence="4">6627</strain>
    </source>
</reference>
<organism evidence="4 5">
    <name type="scientific">Candidatus Ligilactobacillus excrementigallinarum</name>
    <dbReference type="NCBI Taxonomy" id="2838641"/>
    <lineage>
        <taxon>Bacteria</taxon>
        <taxon>Bacillati</taxon>
        <taxon>Bacillota</taxon>
        <taxon>Bacilli</taxon>
        <taxon>Lactobacillales</taxon>
        <taxon>Lactobacillaceae</taxon>
        <taxon>Ligilactobacillus</taxon>
    </lineage>
</organism>
<keyword evidence="3" id="KW-0479">Metal-binding</keyword>
<dbReference type="InterPro" id="IPR050748">
    <property type="entry name" value="Glycosyltrans_8_dom-fam"/>
</dbReference>
<dbReference type="EMBL" id="DXFP01000047">
    <property type="protein sequence ID" value="HIX02108.1"/>
    <property type="molecule type" value="Genomic_DNA"/>
</dbReference>
<dbReference type="PANTHER" id="PTHR13778">
    <property type="entry name" value="GLYCOSYLTRANSFERASE 8 DOMAIN-CONTAINING PROTEIN"/>
    <property type="match status" value="1"/>
</dbReference>
<dbReference type="GO" id="GO:0046872">
    <property type="term" value="F:metal ion binding"/>
    <property type="evidence" value="ECO:0007669"/>
    <property type="project" value="UniProtKB-KW"/>
</dbReference>
<evidence type="ECO:0000256" key="2">
    <source>
        <dbReference type="ARBA" id="ARBA00022679"/>
    </source>
</evidence>
<evidence type="ECO:0000256" key="3">
    <source>
        <dbReference type="ARBA" id="ARBA00022723"/>
    </source>
</evidence>
<evidence type="ECO:0000313" key="4">
    <source>
        <dbReference type="EMBL" id="HIX02108.1"/>
    </source>
</evidence>